<dbReference type="Gene3D" id="1.10.10.10">
    <property type="entry name" value="Winged helix-like DNA-binding domain superfamily/Winged helix DNA-binding domain"/>
    <property type="match status" value="1"/>
</dbReference>
<evidence type="ECO:0000313" key="5">
    <source>
        <dbReference type="Proteomes" id="UP000030341"/>
    </source>
</evidence>
<dbReference type="CDD" id="cd00383">
    <property type="entry name" value="trans_reg_C"/>
    <property type="match status" value="1"/>
</dbReference>
<keyword evidence="1 2" id="KW-0238">DNA-binding</keyword>
<dbReference type="HOGENOM" id="CLU_023103_0_0_6"/>
<feature type="DNA-binding region" description="OmpR/PhoB-type" evidence="2">
    <location>
        <begin position="8"/>
        <end position="106"/>
    </location>
</feature>
<dbReference type="InterPro" id="IPR016032">
    <property type="entry name" value="Sig_transdc_resp-reg_C-effctor"/>
</dbReference>
<accession>A0A0A7EKY6</accession>
<dbReference type="RefSeq" id="WP_040135990.1">
    <property type="nucleotide sequence ID" value="NZ_CP009889.1"/>
</dbReference>
<protein>
    <recommendedName>
        <fullName evidence="3">OmpR/PhoB-type domain-containing protein</fullName>
    </recommendedName>
</protein>
<dbReference type="InterPro" id="IPR011042">
    <property type="entry name" value="6-blade_b-propeller_TolB-like"/>
</dbReference>
<dbReference type="SUPFAM" id="SSF46894">
    <property type="entry name" value="C-terminal effector domain of the bipartite response regulators"/>
    <property type="match status" value="1"/>
</dbReference>
<gene>
    <name evidence="4" type="ORF">OM33_19210</name>
</gene>
<evidence type="ECO:0000313" key="4">
    <source>
        <dbReference type="EMBL" id="AIY67193.1"/>
    </source>
</evidence>
<dbReference type="KEGG" id="pseo:OM33_19210"/>
<keyword evidence="5" id="KW-1185">Reference proteome</keyword>
<dbReference type="STRING" id="1348114.OM33_19210"/>
<dbReference type="InterPro" id="IPR001867">
    <property type="entry name" value="OmpR/PhoB-type_DNA-bd"/>
</dbReference>
<evidence type="ECO:0000256" key="1">
    <source>
        <dbReference type="ARBA" id="ARBA00023125"/>
    </source>
</evidence>
<dbReference type="PROSITE" id="PS51755">
    <property type="entry name" value="OMPR_PHOB"/>
    <property type="match status" value="1"/>
</dbReference>
<dbReference type="Gene3D" id="2.120.10.30">
    <property type="entry name" value="TolB, C-terminal domain"/>
    <property type="match status" value="2"/>
</dbReference>
<dbReference type="AlphaFoldDB" id="A0A0A7EKY6"/>
<dbReference type="InterPro" id="IPR036388">
    <property type="entry name" value="WH-like_DNA-bd_sf"/>
</dbReference>
<dbReference type="SMART" id="SM00862">
    <property type="entry name" value="Trans_reg_C"/>
    <property type="match status" value="1"/>
</dbReference>
<dbReference type="Pfam" id="PF00486">
    <property type="entry name" value="Trans_reg_C"/>
    <property type="match status" value="1"/>
</dbReference>
<sequence length="680" mass="76631">MPHISLPNSLIKIDKIVVDFVAMRVKRKGVWCKIESKQLKLLEVLISYQGRAVSRDELLDSIWPNVIVSDNSLSKLVTELRKTIGDDRKEQGIIRTVPRIGYQLIAPISENVIDDKPINSKNAFYLAALCLLLGVVTHYFIAKINTNAPLSSRYKSRLLTQRAGIEQGMSFSSDGAFMVFNYTPINQSHSDLAVMDLKQQTSHILKNANYSEQAGVFSPDQKWLAYIRSDALQCNIRVVSTASAIETWRLSLDSKLANCPSSLINVALSWPQHNVIIAQFNNQLFRYDVSFEPFPRALEDGKKLIDNVDDFTINKQSLYTLSRNENVIYQHDLFGQDKTALSIQEPNMTHIASANEDLWVGASKLIQYKTNERLGELTLPLGKIYDMSVNPKTQAVTVSAANAEIGLFKVNSDLLKPLSSSMTDALLPTVSADGSKYAYLTIDKPTNQQQIWLRHFNNINVQYVTSFSEQALPDIMSFSPNGNFLIIGFLDKKLVLVNLVTKHSVTIATGKFDKLHWHPNNLGIFYVKEGEKTSQNWFYNLSMGIAEPNAQTRDIEFMLANKEYRSVLTNGYRNYAESIGKYLSERIYDPLLIDNVMPSTKLFTPSIYQSGIYFAVKKGKTVTLYDYRFDTGEYSEMTALAVNAFHTTLPLTITSDSVGKQVVVNQVNNLQSDLVILEKK</sequence>
<evidence type="ECO:0000259" key="3">
    <source>
        <dbReference type="PROSITE" id="PS51755"/>
    </source>
</evidence>
<dbReference type="OrthoDB" id="8430416at2"/>
<dbReference type="GO" id="GO:0003677">
    <property type="term" value="F:DNA binding"/>
    <property type="evidence" value="ECO:0007669"/>
    <property type="project" value="UniProtKB-UniRule"/>
</dbReference>
<dbReference type="eggNOG" id="COG3710">
    <property type="taxonomic scope" value="Bacteria"/>
</dbReference>
<name>A0A0A7EKY6_9GAMM</name>
<dbReference type="EMBL" id="CP009889">
    <property type="protein sequence ID" value="AIY67193.1"/>
    <property type="molecule type" value="Genomic_DNA"/>
</dbReference>
<evidence type="ECO:0000256" key="2">
    <source>
        <dbReference type="PROSITE-ProRule" id="PRU01091"/>
    </source>
</evidence>
<reference evidence="4 5" key="1">
    <citation type="submission" date="2014-11" db="EMBL/GenBank/DDBJ databases">
        <title>Complete Genome Sequence of Pseudoalteromonas sp. Strain OCN003 Isolated from Kaneohe Bay, Oahu, Hawaii.</title>
        <authorList>
            <person name="Beurmann S."/>
            <person name="Videau P."/>
            <person name="Ushijima B."/>
            <person name="Smith A.M."/>
            <person name="Aeby G.S."/>
            <person name="Callahan S.M."/>
            <person name="Belcaid M."/>
        </authorList>
    </citation>
    <scope>NUCLEOTIDE SEQUENCE [LARGE SCALE GENOMIC DNA]</scope>
    <source>
        <strain evidence="4 5">OCN003</strain>
    </source>
</reference>
<dbReference type="PANTHER" id="PTHR36842">
    <property type="entry name" value="PROTEIN TOLB HOMOLOG"/>
    <property type="match status" value="1"/>
</dbReference>
<dbReference type="GO" id="GO:0006355">
    <property type="term" value="P:regulation of DNA-templated transcription"/>
    <property type="evidence" value="ECO:0007669"/>
    <property type="project" value="InterPro"/>
</dbReference>
<proteinExistence type="predicted"/>
<dbReference type="PANTHER" id="PTHR36842:SF1">
    <property type="entry name" value="PROTEIN TOLB"/>
    <property type="match status" value="1"/>
</dbReference>
<dbReference type="GO" id="GO:0000160">
    <property type="term" value="P:phosphorelay signal transduction system"/>
    <property type="evidence" value="ECO:0007669"/>
    <property type="project" value="InterPro"/>
</dbReference>
<dbReference type="Proteomes" id="UP000030341">
    <property type="component" value="Chromosome 2"/>
</dbReference>
<dbReference type="SUPFAM" id="SSF82171">
    <property type="entry name" value="DPP6 N-terminal domain-like"/>
    <property type="match status" value="1"/>
</dbReference>
<organism evidence="4 5">
    <name type="scientific">Pseudoalteromonas piratica</name>
    <dbReference type="NCBI Taxonomy" id="1348114"/>
    <lineage>
        <taxon>Bacteria</taxon>
        <taxon>Pseudomonadati</taxon>
        <taxon>Pseudomonadota</taxon>
        <taxon>Gammaproteobacteria</taxon>
        <taxon>Alteromonadales</taxon>
        <taxon>Pseudoalteromonadaceae</taxon>
        <taxon>Pseudoalteromonas</taxon>
    </lineage>
</organism>
<feature type="domain" description="OmpR/PhoB-type" evidence="3">
    <location>
        <begin position="8"/>
        <end position="106"/>
    </location>
</feature>